<name>A0A0R1XS33_9LACO</name>
<sequence length="372" mass="42272">MSAIDPEFQALLYFKDEQYRAAFCKLPMVLMTNEKYADLTNNARVAYALLISRFELSYQNDWIDDSGAIYFYYTAKKMAEDIHVSERTAIKVRQELAKKKLLNIQRQGLHKPARLYLLKPVIDPKDFNKIDALKARAKAPVEPTRNELGQLTRDAISAGQAKTPPNQDSMSRRAKSALPDMQDVHAKYINTNIKQDKPNLDTKKPDTLNSETIKPPISDSSNSLDVALKQYADLDQDNSVFSAAAFNLLKVLAQNYQTTPEALSKIIFKAKDAAFHEVGVFSKYLDLKDFPHTIEKALYRVLKQAKAGKIKNLKSYIYMAFLQEFNLLVQKYLAWCQAQQPEGNSADLRPQQAVTEAMLAEIDIPNFDTDLF</sequence>
<protein>
    <recommendedName>
        <fullName evidence="2">Replication initiator A N-terminal domain-containing protein</fullName>
    </recommendedName>
</protein>
<dbReference type="Pfam" id="PF06970">
    <property type="entry name" value="RepA_N"/>
    <property type="match status" value="1"/>
</dbReference>
<proteinExistence type="predicted"/>
<dbReference type="PATRIC" id="fig|1423734.3.peg.1400"/>
<dbReference type="InterPro" id="IPR010724">
    <property type="entry name" value="RepA_N"/>
</dbReference>
<accession>A0A0R1XS33</accession>
<organism evidence="3 4">
    <name type="scientific">Agrilactobacillus composti DSM 18527 = JCM 14202</name>
    <dbReference type="NCBI Taxonomy" id="1423734"/>
    <lineage>
        <taxon>Bacteria</taxon>
        <taxon>Bacillati</taxon>
        <taxon>Bacillota</taxon>
        <taxon>Bacilli</taxon>
        <taxon>Lactobacillales</taxon>
        <taxon>Lactobacillaceae</taxon>
        <taxon>Agrilactobacillus</taxon>
    </lineage>
</organism>
<evidence type="ECO:0000313" key="3">
    <source>
        <dbReference type="EMBL" id="KRM30827.1"/>
    </source>
</evidence>
<evidence type="ECO:0000259" key="2">
    <source>
        <dbReference type="Pfam" id="PF06970"/>
    </source>
</evidence>
<dbReference type="AlphaFoldDB" id="A0A0R1XS33"/>
<feature type="region of interest" description="Disordered" evidence="1">
    <location>
        <begin position="194"/>
        <end position="216"/>
    </location>
</feature>
<evidence type="ECO:0000313" key="4">
    <source>
        <dbReference type="Proteomes" id="UP000051236"/>
    </source>
</evidence>
<evidence type="ECO:0000256" key="1">
    <source>
        <dbReference type="SAM" id="MobiDB-lite"/>
    </source>
</evidence>
<gene>
    <name evidence="3" type="ORF">FC83_GL001385</name>
</gene>
<dbReference type="eggNOG" id="ENOG502Z8BZ">
    <property type="taxonomic scope" value="Bacteria"/>
</dbReference>
<dbReference type="EMBL" id="AZGA01000087">
    <property type="protein sequence ID" value="KRM30827.1"/>
    <property type="molecule type" value="Genomic_DNA"/>
</dbReference>
<feature type="domain" description="Replication initiator A N-terminal" evidence="2">
    <location>
        <begin position="22"/>
        <end position="96"/>
    </location>
</feature>
<keyword evidence="4" id="KW-1185">Reference proteome</keyword>
<dbReference type="RefSeq" id="WP_057002936.1">
    <property type="nucleotide sequence ID" value="NZ_AZGA01000087.1"/>
</dbReference>
<dbReference type="STRING" id="1423734.FC83_GL001385"/>
<feature type="compositionally biased region" description="Basic and acidic residues" evidence="1">
    <location>
        <begin position="194"/>
        <end position="206"/>
    </location>
</feature>
<comment type="caution">
    <text evidence="3">The sequence shown here is derived from an EMBL/GenBank/DDBJ whole genome shotgun (WGS) entry which is preliminary data.</text>
</comment>
<dbReference type="InterPro" id="IPR036388">
    <property type="entry name" value="WH-like_DNA-bd_sf"/>
</dbReference>
<feature type="compositionally biased region" description="Polar residues" evidence="1">
    <location>
        <begin position="207"/>
        <end position="216"/>
    </location>
</feature>
<dbReference type="Proteomes" id="UP000051236">
    <property type="component" value="Unassembled WGS sequence"/>
</dbReference>
<dbReference type="Gene3D" id="1.10.10.10">
    <property type="entry name" value="Winged helix-like DNA-binding domain superfamily/Winged helix DNA-binding domain"/>
    <property type="match status" value="1"/>
</dbReference>
<reference evidence="3 4" key="1">
    <citation type="journal article" date="2015" name="Genome Announc.">
        <title>Expanding the biotechnology potential of lactobacilli through comparative genomics of 213 strains and associated genera.</title>
        <authorList>
            <person name="Sun Z."/>
            <person name="Harris H.M."/>
            <person name="McCann A."/>
            <person name="Guo C."/>
            <person name="Argimon S."/>
            <person name="Zhang W."/>
            <person name="Yang X."/>
            <person name="Jeffery I.B."/>
            <person name="Cooney J.C."/>
            <person name="Kagawa T.F."/>
            <person name="Liu W."/>
            <person name="Song Y."/>
            <person name="Salvetti E."/>
            <person name="Wrobel A."/>
            <person name="Rasinkangas P."/>
            <person name="Parkhill J."/>
            <person name="Rea M.C."/>
            <person name="O'Sullivan O."/>
            <person name="Ritari J."/>
            <person name="Douillard F.P."/>
            <person name="Paul Ross R."/>
            <person name="Yang R."/>
            <person name="Briner A.E."/>
            <person name="Felis G.E."/>
            <person name="de Vos W.M."/>
            <person name="Barrangou R."/>
            <person name="Klaenhammer T.R."/>
            <person name="Caufield P.W."/>
            <person name="Cui Y."/>
            <person name="Zhang H."/>
            <person name="O'Toole P.W."/>
        </authorList>
    </citation>
    <scope>NUCLEOTIDE SEQUENCE [LARGE SCALE GENOMIC DNA]</scope>
    <source>
        <strain evidence="3 4">DSM 18527</strain>
    </source>
</reference>